<evidence type="ECO:0000256" key="2">
    <source>
        <dbReference type="ARBA" id="ARBA00022448"/>
    </source>
</evidence>
<evidence type="ECO:0000256" key="5">
    <source>
        <dbReference type="ARBA" id="ARBA00022989"/>
    </source>
</evidence>
<keyword evidence="10" id="KW-1185">Reference proteome</keyword>
<feature type="region of interest" description="Disordered" evidence="7">
    <location>
        <begin position="266"/>
        <end position="294"/>
    </location>
</feature>
<dbReference type="InterPro" id="IPR006603">
    <property type="entry name" value="PQ-loop_rpt"/>
</dbReference>
<comment type="subcellular location">
    <subcellularLocation>
        <location evidence="1">Endomembrane system</location>
        <topology evidence="1">Multi-pass membrane protein</topology>
    </subcellularLocation>
</comment>
<feature type="compositionally biased region" description="Basic and acidic residues" evidence="7">
    <location>
        <begin position="266"/>
        <end position="284"/>
    </location>
</feature>
<gene>
    <name evidence="9" type="ORF">HDK90DRAFT_242281</name>
</gene>
<dbReference type="SMART" id="SM00679">
    <property type="entry name" value="CTNS"/>
    <property type="match status" value="2"/>
</dbReference>
<evidence type="ECO:0000313" key="10">
    <source>
        <dbReference type="Proteomes" id="UP001492380"/>
    </source>
</evidence>
<proteinExistence type="predicted"/>
<name>A0ABR1YPH4_9PEZI</name>
<reference evidence="9 10" key="1">
    <citation type="submission" date="2024-04" db="EMBL/GenBank/DDBJ databases">
        <title>Phyllosticta paracitricarpa is synonymous to the EU quarantine fungus P. citricarpa based on phylogenomic analyses.</title>
        <authorList>
            <consortium name="Lawrence Berkeley National Laboratory"/>
            <person name="Van Ingen-Buijs V.A."/>
            <person name="Van Westerhoven A.C."/>
            <person name="Haridas S."/>
            <person name="Skiadas P."/>
            <person name="Martin F."/>
            <person name="Groenewald J.Z."/>
            <person name="Crous P.W."/>
            <person name="Seidl M.F."/>
        </authorList>
    </citation>
    <scope>NUCLEOTIDE SEQUENCE [LARGE SCALE GENOMIC DNA]</scope>
    <source>
        <strain evidence="9 10">CBS 123374</strain>
    </source>
</reference>
<evidence type="ECO:0000313" key="9">
    <source>
        <dbReference type="EMBL" id="KAK8235348.1"/>
    </source>
</evidence>
<dbReference type="EMBL" id="JBBWRZ010000005">
    <property type="protein sequence ID" value="KAK8235348.1"/>
    <property type="molecule type" value="Genomic_DNA"/>
</dbReference>
<feature type="transmembrane region" description="Helical" evidence="8">
    <location>
        <begin position="159"/>
        <end position="181"/>
    </location>
</feature>
<keyword evidence="3 8" id="KW-0812">Transmembrane</keyword>
<organism evidence="9 10">
    <name type="scientific">Phyllosticta capitalensis</name>
    <dbReference type="NCBI Taxonomy" id="121624"/>
    <lineage>
        <taxon>Eukaryota</taxon>
        <taxon>Fungi</taxon>
        <taxon>Dikarya</taxon>
        <taxon>Ascomycota</taxon>
        <taxon>Pezizomycotina</taxon>
        <taxon>Dothideomycetes</taxon>
        <taxon>Dothideomycetes incertae sedis</taxon>
        <taxon>Botryosphaeriales</taxon>
        <taxon>Phyllostictaceae</taxon>
        <taxon>Phyllosticta</taxon>
    </lineage>
</organism>
<dbReference type="PANTHER" id="PTHR13131:SF5">
    <property type="entry name" value="CYSTINOSIN"/>
    <property type="match status" value="1"/>
</dbReference>
<sequence length="294" mass="33032">MATDLVLCAQAVSTLLGWIYFLCWSLSFYPQPILNWRRQSTRGFGIDFPTLNVLGFAAYTMSTGAMLFSPTIRAQYAYRYPSAPESTVRVNDFVFALHAVIVCIVIYSQFYIWGFEVGRDQKISRTSLGIFWGNVLGVAVVVVVVLVRGRDGGNDPSSWAWIDVIYALGYVKLLITIVKYIPQAWINYKRKSTVGWAIDTILLDISGGILSNMQLFIDSALEGDWSGITGNPVKFGLGNVSILFDVIFLVQHYALYRGATKIVEGQSRDEENPERRPLLDERRRSSGLQRDSQV</sequence>
<evidence type="ECO:0000256" key="3">
    <source>
        <dbReference type="ARBA" id="ARBA00022692"/>
    </source>
</evidence>
<keyword evidence="4" id="KW-0677">Repeat</keyword>
<keyword evidence="6 8" id="KW-0472">Membrane</keyword>
<evidence type="ECO:0000256" key="7">
    <source>
        <dbReference type="SAM" id="MobiDB-lite"/>
    </source>
</evidence>
<keyword evidence="2" id="KW-0813">Transport</keyword>
<dbReference type="PANTHER" id="PTHR13131">
    <property type="entry name" value="CYSTINOSIN"/>
    <property type="match status" value="1"/>
</dbReference>
<feature type="transmembrane region" description="Helical" evidence="8">
    <location>
        <begin position="127"/>
        <end position="147"/>
    </location>
</feature>
<evidence type="ECO:0000256" key="4">
    <source>
        <dbReference type="ARBA" id="ARBA00022737"/>
    </source>
</evidence>
<dbReference type="InterPro" id="IPR005282">
    <property type="entry name" value="LC_transporter"/>
</dbReference>
<dbReference type="NCBIfam" id="TIGR00951">
    <property type="entry name" value="2A43"/>
    <property type="match status" value="1"/>
</dbReference>
<feature type="transmembrane region" description="Helical" evidence="8">
    <location>
        <begin position="51"/>
        <end position="73"/>
    </location>
</feature>
<evidence type="ECO:0000256" key="1">
    <source>
        <dbReference type="ARBA" id="ARBA00004127"/>
    </source>
</evidence>
<comment type="caution">
    <text evidence="9">The sequence shown here is derived from an EMBL/GenBank/DDBJ whole genome shotgun (WGS) entry which is preliminary data.</text>
</comment>
<keyword evidence="5 8" id="KW-1133">Transmembrane helix</keyword>
<dbReference type="Proteomes" id="UP001492380">
    <property type="component" value="Unassembled WGS sequence"/>
</dbReference>
<feature type="transmembrane region" description="Helical" evidence="8">
    <location>
        <begin position="93"/>
        <end position="115"/>
    </location>
</feature>
<protein>
    <submittedName>
        <fullName evidence="9">L-cystine transporter</fullName>
    </submittedName>
</protein>
<evidence type="ECO:0000256" key="6">
    <source>
        <dbReference type="ARBA" id="ARBA00023136"/>
    </source>
</evidence>
<evidence type="ECO:0000256" key="8">
    <source>
        <dbReference type="SAM" id="Phobius"/>
    </source>
</evidence>
<dbReference type="Pfam" id="PF04193">
    <property type="entry name" value="PQ-loop"/>
    <property type="match status" value="2"/>
</dbReference>
<dbReference type="Gene3D" id="1.20.1280.290">
    <property type="match status" value="1"/>
</dbReference>
<accession>A0ABR1YPH4</accession>
<feature type="transmembrane region" description="Helical" evidence="8">
    <location>
        <begin position="12"/>
        <end position="30"/>
    </location>
</feature>